<dbReference type="GO" id="GO:0061599">
    <property type="term" value="F:molybdopterin molybdotransferase activity"/>
    <property type="evidence" value="ECO:0007669"/>
    <property type="project" value="UniProtKB-UniRule"/>
</dbReference>
<dbReference type="CDD" id="cd00887">
    <property type="entry name" value="MoeA"/>
    <property type="match status" value="1"/>
</dbReference>
<comment type="catalytic activity">
    <reaction evidence="5">
        <text>adenylyl-molybdopterin + molybdate = Mo-molybdopterin + AMP + H(+)</text>
        <dbReference type="Rhea" id="RHEA:35047"/>
        <dbReference type="ChEBI" id="CHEBI:15378"/>
        <dbReference type="ChEBI" id="CHEBI:36264"/>
        <dbReference type="ChEBI" id="CHEBI:62727"/>
        <dbReference type="ChEBI" id="CHEBI:71302"/>
        <dbReference type="ChEBI" id="CHEBI:456215"/>
        <dbReference type="EC" id="2.10.1.1"/>
    </reaction>
</comment>
<dbReference type="Gene3D" id="2.170.190.11">
    <property type="entry name" value="Molybdopterin biosynthesis moea protein, domain 3"/>
    <property type="match status" value="1"/>
</dbReference>
<dbReference type="GO" id="GO:0006777">
    <property type="term" value="P:Mo-molybdopterin cofactor biosynthetic process"/>
    <property type="evidence" value="ECO:0007669"/>
    <property type="project" value="UniProtKB-UniRule"/>
</dbReference>
<dbReference type="EMBL" id="WTYE01000001">
    <property type="protein sequence ID" value="MXP32435.1"/>
    <property type="molecule type" value="Genomic_DNA"/>
</dbReference>
<keyword evidence="6" id="KW-0460">Magnesium</keyword>
<sequence>MSQPALSLEDALARMLAKLEPVAALDVPVDEALGHYLAQPLTAARTQPPADLSAMDGYAICGVGPWELIGESRCGQAFDGALVTGQTVRISTGAILPAGADRILIQENATVDGKQVAAEEIPPEGRHIRSKAFEFSDGDSLLEGGVRIGAAQLALARSAGRGSLSVTGRPKVTILDTGDELVADPTQCATHQIPASNAAMLSALAGQEPTTIVRNAPLPDHLDTIVEALQANRDADLIVITGGASVGDHDLAKPALEKAGAELDFWKVAMKPGKPLMVATRGQQLILGLPGNPVSSFVTGYLFMLPAIRRLAGASACLSRTIDLPLAKDCPAGGVRREFLRAAWTQDGLVPLVEQDSSALLALSRAEALIDRAAHADGTKAGTYVPAYWLGNGAIA</sequence>
<evidence type="ECO:0000256" key="4">
    <source>
        <dbReference type="ARBA" id="ARBA00023150"/>
    </source>
</evidence>
<feature type="domain" description="MoaB/Mog" evidence="7">
    <location>
        <begin position="173"/>
        <end position="310"/>
    </location>
</feature>
<protein>
    <recommendedName>
        <fullName evidence="6">Molybdopterin molybdenumtransferase</fullName>
        <ecNumber evidence="6">2.10.1.1</ecNumber>
    </recommendedName>
</protein>
<accession>A0A845ATT6</accession>
<dbReference type="PANTHER" id="PTHR10192:SF5">
    <property type="entry name" value="GEPHYRIN"/>
    <property type="match status" value="1"/>
</dbReference>
<dbReference type="GO" id="GO:0005829">
    <property type="term" value="C:cytosol"/>
    <property type="evidence" value="ECO:0007669"/>
    <property type="project" value="TreeGrafter"/>
</dbReference>
<evidence type="ECO:0000256" key="6">
    <source>
        <dbReference type="RuleBase" id="RU365090"/>
    </source>
</evidence>
<evidence type="ECO:0000256" key="5">
    <source>
        <dbReference type="ARBA" id="ARBA00047317"/>
    </source>
</evidence>
<evidence type="ECO:0000313" key="9">
    <source>
        <dbReference type="Proteomes" id="UP000446786"/>
    </source>
</evidence>
<dbReference type="InterPro" id="IPR036425">
    <property type="entry name" value="MoaB/Mog-like_dom_sf"/>
</dbReference>
<dbReference type="UniPathway" id="UPA00344"/>
<dbReference type="PANTHER" id="PTHR10192">
    <property type="entry name" value="MOLYBDOPTERIN BIOSYNTHESIS PROTEIN"/>
    <property type="match status" value="1"/>
</dbReference>
<evidence type="ECO:0000256" key="1">
    <source>
        <dbReference type="ARBA" id="ARBA00002901"/>
    </source>
</evidence>
<evidence type="ECO:0000256" key="3">
    <source>
        <dbReference type="ARBA" id="ARBA00010763"/>
    </source>
</evidence>
<dbReference type="InterPro" id="IPR008284">
    <property type="entry name" value="MoCF_biosynth_CS"/>
</dbReference>
<dbReference type="SUPFAM" id="SSF63882">
    <property type="entry name" value="MoeA N-terminal region -like"/>
    <property type="match status" value="1"/>
</dbReference>
<dbReference type="Gene3D" id="3.40.980.10">
    <property type="entry name" value="MoaB/Mog-like domain"/>
    <property type="match status" value="1"/>
</dbReference>
<dbReference type="Gene3D" id="2.40.340.10">
    <property type="entry name" value="MoeA, C-terminal, domain IV"/>
    <property type="match status" value="1"/>
</dbReference>
<dbReference type="InterPro" id="IPR036135">
    <property type="entry name" value="MoeA_linker/N_sf"/>
</dbReference>
<dbReference type="RefSeq" id="WP_160779776.1">
    <property type="nucleotide sequence ID" value="NZ_BAAAZF010000001.1"/>
</dbReference>
<dbReference type="InterPro" id="IPR036688">
    <property type="entry name" value="MoeA_C_domain_IV_sf"/>
</dbReference>
<dbReference type="OrthoDB" id="9804758at2"/>
<evidence type="ECO:0000313" key="8">
    <source>
        <dbReference type="EMBL" id="MXP32435.1"/>
    </source>
</evidence>
<reference evidence="8 9" key="1">
    <citation type="submission" date="2019-12" db="EMBL/GenBank/DDBJ databases">
        <title>Genomic-based taxomic classification of the family Erythrobacteraceae.</title>
        <authorList>
            <person name="Xu L."/>
        </authorList>
    </citation>
    <scope>NUCLEOTIDE SEQUENCE [LARGE SCALE GENOMIC DNA]</scope>
    <source>
        <strain evidence="8 9">JCM 16677</strain>
    </source>
</reference>
<dbReference type="Proteomes" id="UP000446786">
    <property type="component" value="Unassembled WGS sequence"/>
</dbReference>
<evidence type="ECO:0000256" key="2">
    <source>
        <dbReference type="ARBA" id="ARBA00005046"/>
    </source>
</evidence>
<dbReference type="Gene3D" id="3.90.105.10">
    <property type="entry name" value="Molybdopterin biosynthesis moea protein, domain 2"/>
    <property type="match status" value="1"/>
</dbReference>
<dbReference type="Pfam" id="PF00994">
    <property type="entry name" value="MoCF_biosynth"/>
    <property type="match status" value="1"/>
</dbReference>
<keyword evidence="6 8" id="KW-0808">Transferase</keyword>
<dbReference type="InterPro" id="IPR005110">
    <property type="entry name" value="MoeA_linker/N"/>
</dbReference>
<dbReference type="GO" id="GO:0046872">
    <property type="term" value="F:metal ion binding"/>
    <property type="evidence" value="ECO:0007669"/>
    <property type="project" value="UniProtKB-UniRule"/>
</dbReference>
<gene>
    <name evidence="8" type="ORF">GRI94_11460</name>
</gene>
<dbReference type="InterPro" id="IPR038987">
    <property type="entry name" value="MoeA-like"/>
</dbReference>
<comment type="similarity">
    <text evidence="3 6">Belongs to the MoeA family.</text>
</comment>
<dbReference type="SUPFAM" id="SSF63867">
    <property type="entry name" value="MoeA C-terminal domain-like"/>
    <property type="match status" value="1"/>
</dbReference>
<proteinExistence type="inferred from homology"/>
<comment type="caution">
    <text evidence="8">The sequence shown here is derived from an EMBL/GenBank/DDBJ whole genome shotgun (WGS) entry which is preliminary data.</text>
</comment>
<dbReference type="InterPro" id="IPR001453">
    <property type="entry name" value="MoaB/Mog_dom"/>
</dbReference>
<keyword evidence="4 6" id="KW-0501">Molybdenum cofactor biosynthesis</keyword>
<comment type="pathway">
    <text evidence="2 6">Cofactor biosynthesis; molybdopterin biosynthesis.</text>
</comment>
<keyword evidence="6" id="KW-0500">Molybdenum</keyword>
<dbReference type="Pfam" id="PF03453">
    <property type="entry name" value="MoeA_N"/>
    <property type="match status" value="1"/>
</dbReference>
<dbReference type="SUPFAM" id="SSF53218">
    <property type="entry name" value="Molybdenum cofactor biosynthesis proteins"/>
    <property type="match status" value="1"/>
</dbReference>
<dbReference type="Pfam" id="PF03454">
    <property type="entry name" value="MoeA_C"/>
    <property type="match status" value="1"/>
</dbReference>
<comment type="cofactor">
    <cofactor evidence="6">
        <name>Mg(2+)</name>
        <dbReference type="ChEBI" id="CHEBI:18420"/>
    </cofactor>
</comment>
<keyword evidence="6" id="KW-0479">Metal-binding</keyword>
<organism evidence="8 9">
    <name type="scientific">Parerythrobacter jejuensis</name>
    <dbReference type="NCBI Taxonomy" id="795812"/>
    <lineage>
        <taxon>Bacteria</taxon>
        <taxon>Pseudomonadati</taxon>
        <taxon>Pseudomonadota</taxon>
        <taxon>Alphaproteobacteria</taxon>
        <taxon>Sphingomonadales</taxon>
        <taxon>Erythrobacteraceae</taxon>
        <taxon>Parerythrobacter</taxon>
    </lineage>
</organism>
<dbReference type="AlphaFoldDB" id="A0A845ATT6"/>
<dbReference type="EC" id="2.10.1.1" evidence="6"/>
<evidence type="ECO:0000259" key="7">
    <source>
        <dbReference type="SMART" id="SM00852"/>
    </source>
</evidence>
<dbReference type="PROSITE" id="PS01079">
    <property type="entry name" value="MOCF_BIOSYNTHESIS_2"/>
    <property type="match status" value="1"/>
</dbReference>
<keyword evidence="9" id="KW-1185">Reference proteome</keyword>
<dbReference type="SMART" id="SM00852">
    <property type="entry name" value="MoCF_biosynth"/>
    <property type="match status" value="1"/>
</dbReference>
<dbReference type="InterPro" id="IPR005111">
    <property type="entry name" value="MoeA_C_domain_IV"/>
</dbReference>
<comment type="function">
    <text evidence="1 6">Catalyzes the insertion of molybdate into adenylated molybdopterin with the concomitant release of AMP.</text>
</comment>
<name>A0A845ATT6_9SPHN</name>